<name>A0ABN8IU00_9NEOP</name>
<evidence type="ECO:0000313" key="7">
    <source>
        <dbReference type="EMBL" id="CAH2063391.1"/>
    </source>
</evidence>
<evidence type="ECO:0000256" key="1">
    <source>
        <dbReference type="ARBA" id="ARBA00023157"/>
    </source>
</evidence>
<keyword evidence="5" id="KW-0812">Transmembrane</keyword>
<dbReference type="Gene3D" id="1.20.140.100">
    <property type="entry name" value="Dynein heavy chain, N-terminal domain 2"/>
    <property type="match status" value="1"/>
</dbReference>
<accession>A0ABN8IU00</accession>
<dbReference type="PROSITE" id="PS51117">
    <property type="entry name" value="LAMININ_NTER"/>
    <property type="match status" value="1"/>
</dbReference>
<dbReference type="Gene3D" id="1.10.8.710">
    <property type="match status" value="1"/>
</dbReference>
<dbReference type="Proteomes" id="UP000837857">
    <property type="component" value="Chromosome 3"/>
</dbReference>
<dbReference type="Gene3D" id="1.20.58.1120">
    <property type="match status" value="1"/>
</dbReference>
<feature type="domain" description="Laminin N-terminal" evidence="6">
    <location>
        <begin position="114"/>
        <end position="380"/>
    </location>
</feature>
<dbReference type="InterPro" id="IPR043157">
    <property type="entry name" value="Dynein_AAA1S"/>
</dbReference>
<dbReference type="PANTHER" id="PTHR45703">
    <property type="entry name" value="DYNEIN HEAVY CHAIN"/>
    <property type="match status" value="1"/>
</dbReference>
<dbReference type="EMBL" id="OW152815">
    <property type="protein sequence ID" value="CAH2063391.1"/>
    <property type="molecule type" value="Genomic_DNA"/>
</dbReference>
<dbReference type="InterPro" id="IPR035699">
    <property type="entry name" value="AAA_6"/>
</dbReference>
<dbReference type="InterPro" id="IPR026983">
    <property type="entry name" value="DHC"/>
</dbReference>
<dbReference type="Gene3D" id="3.40.50.300">
    <property type="entry name" value="P-loop containing nucleotide triphosphate hydrolases"/>
    <property type="match status" value="3"/>
</dbReference>
<feature type="coiled-coil region" evidence="3">
    <location>
        <begin position="887"/>
        <end position="914"/>
    </location>
</feature>
<dbReference type="Gene3D" id="3.20.180.20">
    <property type="entry name" value="Dynein heavy chain, N-terminal domain 2"/>
    <property type="match status" value="1"/>
</dbReference>
<keyword evidence="5" id="KW-1133">Transmembrane helix</keyword>
<dbReference type="Pfam" id="PF00055">
    <property type="entry name" value="Laminin_N"/>
    <property type="match status" value="1"/>
</dbReference>
<gene>
    <name evidence="7" type="ORF">IPOD504_LOCUS12501</name>
</gene>
<dbReference type="InterPro" id="IPR008211">
    <property type="entry name" value="Laminin_N"/>
</dbReference>
<dbReference type="PANTHER" id="PTHR45703:SF22">
    <property type="entry name" value="DYNEIN CYTOPLASMIC 2 HEAVY CHAIN 1"/>
    <property type="match status" value="1"/>
</dbReference>
<dbReference type="InterPro" id="IPR042228">
    <property type="entry name" value="Dynein_linker_3"/>
</dbReference>
<dbReference type="SMART" id="SM00136">
    <property type="entry name" value="LamNT"/>
    <property type="match status" value="1"/>
</dbReference>
<dbReference type="Pfam" id="PF08393">
    <property type="entry name" value="DHC_N2"/>
    <property type="match status" value="1"/>
</dbReference>
<dbReference type="Gene3D" id="2.60.120.260">
    <property type="entry name" value="Galactose-binding domain-like"/>
    <property type="match status" value="1"/>
</dbReference>
<dbReference type="InterPro" id="IPR027417">
    <property type="entry name" value="P-loop_NTPase"/>
</dbReference>
<organism evidence="7 8">
    <name type="scientific">Iphiclides podalirius</name>
    <name type="common">scarce swallowtail</name>
    <dbReference type="NCBI Taxonomy" id="110791"/>
    <lineage>
        <taxon>Eukaryota</taxon>
        <taxon>Metazoa</taxon>
        <taxon>Ecdysozoa</taxon>
        <taxon>Arthropoda</taxon>
        <taxon>Hexapoda</taxon>
        <taxon>Insecta</taxon>
        <taxon>Pterygota</taxon>
        <taxon>Neoptera</taxon>
        <taxon>Endopterygota</taxon>
        <taxon>Lepidoptera</taxon>
        <taxon>Glossata</taxon>
        <taxon>Ditrysia</taxon>
        <taxon>Papilionoidea</taxon>
        <taxon>Papilionidae</taxon>
        <taxon>Papilioninae</taxon>
        <taxon>Iphiclides</taxon>
    </lineage>
</organism>
<feature type="coiled-coil region" evidence="3">
    <location>
        <begin position="563"/>
        <end position="667"/>
    </location>
</feature>
<proteinExistence type="predicted"/>
<evidence type="ECO:0000256" key="5">
    <source>
        <dbReference type="SAM" id="Phobius"/>
    </source>
</evidence>
<keyword evidence="1" id="KW-1015">Disulfide bond</keyword>
<feature type="transmembrane region" description="Helical" evidence="5">
    <location>
        <begin position="1709"/>
        <end position="1728"/>
    </location>
</feature>
<feature type="non-terminal residue" evidence="7">
    <location>
        <position position="1"/>
    </location>
</feature>
<reference evidence="7" key="1">
    <citation type="submission" date="2022-03" db="EMBL/GenBank/DDBJ databases">
        <authorList>
            <person name="Martin H S."/>
        </authorList>
    </citation>
    <scope>NUCLEOTIDE SEQUENCE</scope>
</reference>
<evidence type="ECO:0000313" key="8">
    <source>
        <dbReference type="Proteomes" id="UP000837857"/>
    </source>
</evidence>
<evidence type="ECO:0000256" key="4">
    <source>
        <dbReference type="SAM" id="MobiDB-lite"/>
    </source>
</evidence>
<dbReference type="InterPro" id="IPR042222">
    <property type="entry name" value="Dynein_2_N"/>
</dbReference>
<dbReference type="Pfam" id="PF12774">
    <property type="entry name" value="AAA_6"/>
    <property type="match status" value="1"/>
</dbReference>
<keyword evidence="2" id="KW-0424">Laminin EGF-like domain</keyword>
<feature type="region of interest" description="Disordered" evidence="4">
    <location>
        <begin position="42"/>
        <end position="69"/>
    </location>
</feature>
<evidence type="ECO:0000256" key="2">
    <source>
        <dbReference type="ARBA" id="ARBA00023292"/>
    </source>
</evidence>
<evidence type="ECO:0000256" key="3">
    <source>
        <dbReference type="SAM" id="Coils"/>
    </source>
</evidence>
<dbReference type="SUPFAM" id="SSF52540">
    <property type="entry name" value="P-loop containing nucleoside triphosphate hydrolases"/>
    <property type="match status" value="2"/>
</dbReference>
<evidence type="ECO:0000259" key="6">
    <source>
        <dbReference type="PROSITE" id="PS51117"/>
    </source>
</evidence>
<keyword evidence="8" id="KW-1185">Reference proteome</keyword>
<keyword evidence="5" id="KW-0472">Membrane</keyword>
<keyword evidence="3" id="KW-0175">Coiled coil</keyword>
<feature type="compositionally biased region" description="Basic and acidic residues" evidence="4">
    <location>
        <begin position="47"/>
        <end position="58"/>
    </location>
</feature>
<feature type="coiled-coil region" evidence="3">
    <location>
        <begin position="348"/>
        <end position="375"/>
    </location>
</feature>
<dbReference type="InterPro" id="IPR013602">
    <property type="entry name" value="Dynein_heavy_linker"/>
</dbReference>
<protein>
    <recommendedName>
        <fullName evidence="6">Laminin N-terminal domain-containing protein</fullName>
    </recommendedName>
</protein>
<sequence>MRRYFCCLVPDSEIGTSGARAGAVVATFRDLSFETPVRPCFRGPAGEAREAGRRESRARGGPATSAVSGAQGPYRAMALRALFVAALFAGGGAVYNRERDRLRADPRLLDRACELSSCYPATGNLLIGRESRLSATSTCGLNRRERYCIVSYLDDRLRKERETCFTCDSTNKTIHKPDENHRIQNIIYKFYPGTRYRSWWQSENGKENVTIRLDMEAEFHLTHLIIQFKTFRPAAINVIVMVMRLNVMIRPALARNVEIIRKGTVVKDVSTGIMAIQDLVLTFRADRALVQEANLEGALNLTREAKQRASQAADDAESVQTVIADTDRQIKNTDRLIELQYSNFNNTQNENDKKLDDLQEQLAQLQSQIPKINEKMCGQESDTCDICGGAGCGKCGGISCDQGAITKAEQALDFANKTEHRIKDHELTAEDLFKSISQVKQDTVAVRSRSKDLLNRAKDFKSSAERVTNESQELSVELKEFLSNTSNTPADVRTLANDILNLSIRIEPKEITELSQRINSTVSQLTNIENIITETKPDLERAKALKQNATAVSNEANLTLEMANKVLEALDEAQAAQDAAENAIDKANSDIEAAKSDLVPIAFETEQAQKKANETMDEVEGLRLRLSDLQKNILKIESDAEQVKQEANDVVNRAEGAEQNARRLRQDFKQTNMWLYLEPILCNDDGELGVKFRKVDQGFRQVARILESDPRVSALLQSARLSSTLDSISEQLNACQSALNQYIDKKRLVFPRLYFLSDDDLLELLGQATAGAGGREAVMQSHLKKLFPGITGVRLGPSGLSITALCSRHEETFQLEHPVDVDCSVELWLKNLEAEIRSSLKSLALKCILNRDLYSQDPFSLPTQILCLAQNIRFTKQAERAIASKELHKLMANVERENVEYSSAEADNEGERQKRQALILQCSHYTSVVQTLIDNNVTSTDDWLWQKQLRFYLLEAKEIVAEMGLARISYSYEYLGVDTGQFVRTELADECFLILTQALHLGSMGNPFGPAGTGKTESVKALGGLVGRLVLVFNCDEAMDAECMGRLLTGLALSGAWGCFDEFNRLSSDTLAAVSHQLTSLLAAIGRTPGTEADALLNGKHVHVSEWCGVAATMNPIGRGYGGRRALPAALSRLLRPVCMAQPRGGPLARHLLAAHCLAEPRARADDLHNVFAMASMLLSGQRHYDWGLRALKAAIGSCGAALAPMRGQPEQSQRAALRRLLRLNNRSKLTEHDAHRFENILSMVFAGVPEEQSTVDTISSALEASIKDLGLVHNKDQVQKCMELYEQLQQRMGVVIVGPPGSGKSTIRRLLKSALTHQGKSVVEYVIYPKAMSRNCLLGHIEPDTRQWTDGVVSTVALEVSNQPAGVLSWVVFDGDIEPGWVEALNSVLDDNRLLTLPSGGRVHFGPGVNFLFETHALGHASPATVSRLAVILLGEEQNCADEVLESWMRKADPERELGKMALPLLRTAVGKCVSWLAKHRSDLAIKLYAVTAVKQILTQFEYLIDNSVVSAAHMTPEELVYLAVQRSILSVIKDSGLDSFHSEFSSCSAIGLESYHLVSPSANRFQSNDFNQLESNVNSALLGPPPSASPTLGEWASDSLYVSTRLAECEPTVRAAVMTDDSHLLLVGPHACAKNIIAEHVLKESNATVITIDCTPIMEPEDIIAELKRSNAVRSGGDGRFGERGRVTLLVRSLHRARRDAWGSCPLYAFLLQVIIHVIVVIICVLNI</sequence>